<reference evidence="8" key="1">
    <citation type="submission" date="2021-05" db="EMBL/GenBank/DDBJ databases">
        <title>The genome of the haptophyte Pavlova lutheri (Diacronema luteri, Pavlovales) - a model for lipid biosynthesis in eukaryotic algae.</title>
        <authorList>
            <person name="Hulatt C.J."/>
            <person name="Posewitz M.C."/>
        </authorList>
    </citation>
    <scope>NUCLEOTIDE SEQUENCE</scope>
    <source>
        <strain evidence="8">NIVA-4/92</strain>
    </source>
</reference>
<dbReference type="SMART" id="SM00702">
    <property type="entry name" value="P4Hc"/>
    <property type="match status" value="1"/>
</dbReference>
<evidence type="ECO:0000256" key="4">
    <source>
        <dbReference type="ARBA" id="ARBA00022964"/>
    </source>
</evidence>
<dbReference type="Proteomes" id="UP000751190">
    <property type="component" value="Unassembled WGS sequence"/>
</dbReference>
<keyword evidence="2" id="KW-0479">Metal-binding</keyword>
<gene>
    <name evidence="8" type="ORF">KFE25_009747</name>
</gene>
<evidence type="ECO:0000313" key="9">
    <source>
        <dbReference type="Proteomes" id="UP000751190"/>
    </source>
</evidence>
<dbReference type="Pfam" id="PF25238">
    <property type="entry name" value="OGFOD2-like"/>
    <property type="match status" value="1"/>
</dbReference>
<evidence type="ECO:0000256" key="2">
    <source>
        <dbReference type="ARBA" id="ARBA00022723"/>
    </source>
</evidence>
<dbReference type="GO" id="GO:0031418">
    <property type="term" value="F:L-ascorbic acid binding"/>
    <property type="evidence" value="ECO:0007669"/>
    <property type="project" value="UniProtKB-KW"/>
</dbReference>
<evidence type="ECO:0000259" key="7">
    <source>
        <dbReference type="PROSITE" id="PS51471"/>
    </source>
</evidence>
<accession>A0A8J5XL21</accession>
<keyword evidence="3" id="KW-0847">Vitamin C</keyword>
<comment type="caution">
    <text evidence="8">The sequence shown here is derived from an EMBL/GenBank/DDBJ whole genome shotgun (WGS) entry which is preliminary data.</text>
</comment>
<comment type="cofactor">
    <cofactor evidence="1">
        <name>L-ascorbate</name>
        <dbReference type="ChEBI" id="CHEBI:38290"/>
    </cofactor>
</comment>
<dbReference type="EMBL" id="JAGTXO010000001">
    <property type="protein sequence ID" value="KAG8471326.1"/>
    <property type="molecule type" value="Genomic_DNA"/>
</dbReference>
<dbReference type="PROSITE" id="PS51471">
    <property type="entry name" value="FE2OG_OXY"/>
    <property type="match status" value="1"/>
</dbReference>
<dbReference type="Gene3D" id="2.60.120.620">
    <property type="entry name" value="q2cbj1_9rhob like domain"/>
    <property type="match status" value="1"/>
</dbReference>
<dbReference type="PANTHER" id="PTHR24014">
    <property type="entry name" value="2-OXOGLUTARATE AND IRON-DEPENDENT OXYGENASE DOMAIN-CONTAINING PROTEIN 2"/>
    <property type="match status" value="1"/>
</dbReference>
<keyword evidence="4" id="KW-0223">Dioxygenase</keyword>
<dbReference type="OrthoDB" id="1736837at2759"/>
<evidence type="ECO:0000313" key="8">
    <source>
        <dbReference type="EMBL" id="KAG8471326.1"/>
    </source>
</evidence>
<keyword evidence="9" id="KW-1185">Reference proteome</keyword>
<evidence type="ECO:0000256" key="1">
    <source>
        <dbReference type="ARBA" id="ARBA00001961"/>
    </source>
</evidence>
<protein>
    <recommendedName>
        <fullName evidence="7">Fe2OG dioxygenase domain-containing protein</fullName>
    </recommendedName>
</protein>
<dbReference type="GO" id="GO:0016705">
    <property type="term" value="F:oxidoreductase activity, acting on paired donors, with incorporation or reduction of molecular oxygen"/>
    <property type="evidence" value="ECO:0007669"/>
    <property type="project" value="InterPro"/>
</dbReference>
<evidence type="ECO:0000256" key="5">
    <source>
        <dbReference type="ARBA" id="ARBA00023002"/>
    </source>
</evidence>
<evidence type="ECO:0000256" key="3">
    <source>
        <dbReference type="ARBA" id="ARBA00022896"/>
    </source>
</evidence>
<sequence>MSGLRMRAARAMDCRCTLTSHLFAHSVSRHFDYEGEEAFRRAHAAYLRSLGPAAAAALVAELDAEARRRARLEPDARARIAAIAAGWAPARPELYALEPRWLDARFAQLAERARALTSAGAPSDALAALEPLGLRQLGGAFAPVYELPVLSAHFCAALCAELRLFQASGLPQGRPNSMNRLGLLLAELGFAPLLDELVAAYVRPLAALLFPHAGGASLDSHRAFTVQYRPGADEALAPHYDNAELTLNVCIGSAREDGGGGAGFEGGELVFGGLNGGGGAPAARLAVEHGIGRAVLHLGAHMHQALPVTHGERINLVIWCRSEAHRRAHGCPLCGRTDQLLLGAAEPADAAVGAPAAAVSDEQVAEFMRG</sequence>
<name>A0A8J5XL21_DIALT</name>
<evidence type="ECO:0000256" key="6">
    <source>
        <dbReference type="ARBA" id="ARBA00023004"/>
    </source>
</evidence>
<dbReference type="AlphaFoldDB" id="A0A8J5XL21"/>
<dbReference type="InterPro" id="IPR005123">
    <property type="entry name" value="Oxoglu/Fe-dep_dioxygenase_dom"/>
</dbReference>
<keyword evidence="6" id="KW-0408">Iron</keyword>
<dbReference type="GO" id="GO:0005506">
    <property type="term" value="F:iron ion binding"/>
    <property type="evidence" value="ECO:0007669"/>
    <property type="project" value="InterPro"/>
</dbReference>
<feature type="domain" description="Fe2OG dioxygenase" evidence="7">
    <location>
        <begin position="219"/>
        <end position="322"/>
    </location>
</feature>
<dbReference type="InterPro" id="IPR006620">
    <property type="entry name" value="Pro_4_hyd_alph"/>
</dbReference>
<organism evidence="8 9">
    <name type="scientific">Diacronema lutheri</name>
    <name type="common">Unicellular marine alga</name>
    <name type="synonym">Monochrysis lutheri</name>
    <dbReference type="NCBI Taxonomy" id="2081491"/>
    <lineage>
        <taxon>Eukaryota</taxon>
        <taxon>Haptista</taxon>
        <taxon>Haptophyta</taxon>
        <taxon>Pavlovophyceae</taxon>
        <taxon>Pavlovales</taxon>
        <taxon>Pavlovaceae</taxon>
        <taxon>Diacronema</taxon>
    </lineage>
</organism>
<dbReference type="PANTHER" id="PTHR24014:SF4">
    <property type="entry name" value="2-OXOGLUTARATE AND IRON-DEPENDENT OXYGENASE DOMAIN-CONTAINING PROTEIN 2"/>
    <property type="match status" value="1"/>
</dbReference>
<proteinExistence type="predicted"/>
<keyword evidence="5" id="KW-0560">Oxidoreductase</keyword>
<dbReference type="GO" id="GO:0051213">
    <property type="term" value="F:dioxygenase activity"/>
    <property type="evidence" value="ECO:0007669"/>
    <property type="project" value="UniProtKB-KW"/>
</dbReference>
<dbReference type="OMA" id="TIMEIYA"/>